<dbReference type="PROSITE" id="PS50111">
    <property type="entry name" value="CHEMOTAXIS_TRANSDUC_2"/>
    <property type="match status" value="1"/>
</dbReference>
<keyword evidence="3 5" id="KW-0807">Transducer</keyword>
<dbReference type="PROSITE" id="PS50192">
    <property type="entry name" value="T_SNARE"/>
    <property type="match status" value="1"/>
</dbReference>
<feature type="domain" description="Methyl-accepting transducer" evidence="7">
    <location>
        <begin position="340"/>
        <end position="576"/>
    </location>
</feature>
<keyword evidence="10" id="KW-1185">Reference proteome</keyword>
<keyword evidence="2" id="KW-0997">Cell inner membrane</keyword>
<dbReference type="Gene3D" id="3.30.450.40">
    <property type="match status" value="1"/>
</dbReference>
<comment type="subcellular location">
    <subcellularLocation>
        <location evidence="1">Cell inner membrane</location>
        <topology evidence="1">Multi-pass membrane protein</topology>
    </subcellularLocation>
</comment>
<evidence type="ECO:0000256" key="3">
    <source>
        <dbReference type="ARBA" id="ARBA00023224"/>
    </source>
</evidence>
<reference evidence="9 10" key="1">
    <citation type="submission" date="2019-07" db="EMBL/GenBank/DDBJ databases">
        <title>Insights of Desulfuromonas acetexigens electromicrobiology.</title>
        <authorList>
            <person name="Katuri K."/>
            <person name="Sapireddy V."/>
            <person name="Shaw D.R."/>
            <person name="Saikaly P."/>
        </authorList>
    </citation>
    <scope>NUCLEOTIDE SEQUENCE [LARGE SCALE GENOMIC DNA]</scope>
    <source>
        <strain evidence="9 10">2873</strain>
    </source>
</reference>
<dbReference type="GO" id="GO:0006935">
    <property type="term" value="P:chemotaxis"/>
    <property type="evidence" value="ECO:0007669"/>
    <property type="project" value="InterPro"/>
</dbReference>
<dbReference type="InterPro" id="IPR029016">
    <property type="entry name" value="GAF-like_dom_sf"/>
</dbReference>
<dbReference type="InterPro" id="IPR004090">
    <property type="entry name" value="Chemotax_Me-accpt_rcpt"/>
</dbReference>
<dbReference type="SUPFAM" id="SSF58104">
    <property type="entry name" value="Methyl-accepting chemotaxis protein (MCP) signaling domain"/>
    <property type="match status" value="1"/>
</dbReference>
<dbReference type="Gene3D" id="1.10.287.950">
    <property type="entry name" value="Methyl-accepting chemotaxis protein"/>
    <property type="match status" value="1"/>
</dbReference>
<dbReference type="Pfam" id="PF00015">
    <property type="entry name" value="MCPsignal"/>
    <property type="match status" value="1"/>
</dbReference>
<dbReference type="PANTHER" id="PTHR32089">
    <property type="entry name" value="METHYL-ACCEPTING CHEMOTAXIS PROTEIN MCPB"/>
    <property type="match status" value="1"/>
</dbReference>
<comment type="similarity">
    <text evidence="4">Belongs to the methyl-accepting chemotaxis (MCP) protein family.</text>
</comment>
<dbReference type="GO" id="GO:0004888">
    <property type="term" value="F:transmembrane signaling receptor activity"/>
    <property type="evidence" value="ECO:0007669"/>
    <property type="project" value="InterPro"/>
</dbReference>
<keyword evidence="6" id="KW-0472">Membrane</keyword>
<keyword evidence="6" id="KW-1133">Transmembrane helix</keyword>
<accession>A0A550JHR3</accession>
<evidence type="ECO:0000256" key="5">
    <source>
        <dbReference type="PROSITE-ProRule" id="PRU00284"/>
    </source>
</evidence>
<evidence type="ECO:0000259" key="7">
    <source>
        <dbReference type="PROSITE" id="PS50111"/>
    </source>
</evidence>
<dbReference type="SMART" id="SM00283">
    <property type="entry name" value="MA"/>
    <property type="match status" value="1"/>
</dbReference>
<comment type="caution">
    <text evidence="9">The sequence shown here is derived from an EMBL/GenBank/DDBJ whole genome shotgun (WGS) entry which is preliminary data.</text>
</comment>
<dbReference type="PANTHER" id="PTHR32089:SF112">
    <property type="entry name" value="LYSOZYME-LIKE PROTEIN-RELATED"/>
    <property type="match status" value="1"/>
</dbReference>
<protein>
    <submittedName>
        <fullName evidence="9">GAF domain-containing protein</fullName>
    </submittedName>
</protein>
<dbReference type="GO" id="GO:0007165">
    <property type="term" value="P:signal transduction"/>
    <property type="evidence" value="ECO:0007669"/>
    <property type="project" value="UniProtKB-KW"/>
</dbReference>
<dbReference type="SUPFAM" id="SSF55781">
    <property type="entry name" value="GAF domain-like"/>
    <property type="match status" value="1"/>
</dbReference>
<dbReference type="SMART" id="SM00065">
    <property type="entry name" value="GAF"/>
    <property type="match status" value="1"/>
</dbReference>
<proteinExistence type="inferred from homology"/>
<dbReference type="OrthoDB" id="5389622at2"/>
<dbReference type="RefSeq" id="WP_092057050.1">
    <property type="nucleotide sequence ID" value="NZ_FOJJ01000023.1"/>
</dbReference>
<organism evidence="9 10">
    <name type="scientific">Trichloromonas acetexigens</name>
    <dbReference type="NCBI Taxonomy" id="38815"/>
    <lineage>
        <taxon>Bacteria</taxon>
        <taxon>Pseudomonadati</taxon>
        <taxon>Thermodesulfobacteriota</taxon>
        <taxon>Desulfuromonadia</taxon>
        <taxon>Desulfuromonadales</taxon>
        <taxon>Trichloromonadaceae</taxon>
        <taxon>Trichloromonas</taxon>
    </lineage>
</organism>
<dbReference type="GO" id="GO:0005886">
    <property type="term" value="C:plasma membrane"/>
    <property type="evidence" value="ECO:0007669"/>
    <property type="project" value="UniProtKB-SubCell"/>
</dbReference>
<evidence type="ECO:0000256" key="1">
    <source>
        <dbReference type="ARBA" id="ARBA00004429"/>
    </source>
</evidence>
<evidence type="ECO:0000256" key="4">
    <source>
        <dbReference type="ARBA" id="ARBA00029447"/>
    </source>
</evidence>
<keyword evidence="2" id="KW-1003">Cell membrane</keyword>
<dbReference type="InterPro" id="IPR003018">
    <property type="entry name" value="GAF"/>
</dbReference>
<dbReference type="PRINTS" id="PR00260">
    <property type="entry name" value="CHEMTRNSDUCR"/>
</dbReference>
<dbReference type="Pfam" id="PF01590">
    <property type="entry name" value="GAF"/>
    <property type="match status" value="1"/>
</dbReference>
<feature type="transmembrane region" description="Helical" evidence="6">
    <location>
        <begin position="12"/>
        <end position="31"/>
    </location>
</feature>
<evidence type="ECO:0000256" key="6">
    <source>
        <dbReference type="SAM" id="Phobius"/>
    </source>
</evidence>
<dbReference type="Proteomes" id="UP000317155">
    <property type="component" value="Unassembled WGS sequence"/>
</dbReference>
<keyword evidence="6" id="KW-0812">Transmembrane</keyword>
<dbReference type="AlphaFoldDB" id="A0A550JHR3"/>
<name>A0A550JHR3_9BACT</name>
<sequence>MSKENAATGIDRSWLFGICGLCLGISAPIGWQLLRLLLFWQDGQGVWAQVREGVAGSSEQLALFLYMGAGTAVVLGVTGFLIGRGAQQVLERAHSLDQLNRTVAEQKANFERRFLDLNNSLKNFHTINTHIQKSVNVTEILRLAANGLHEILGYDRVNILMVNERRDGLDFLASRGAGDVLPGVSLPLDERAGALYKSVEEKRVILIDDIARMPSEFHLHPPCSEIPQLRSKNFILCPIIVRDEVIGLFGVDNKLKRKALDDTDVDTVKLFADQVASSLNKLNLLDAVESLTGELEHTFAEFSKYRTEHERLDRSLKDATESTSEAIVDISSAADVVREAVDATRSAAGEISVSIDQVSGNLAQLSDFMENSIAAMTEIAATIKSVEESGARSHEMSETVKAKAESGARAVTGVIAGLQGISQAVEEAVKTIELLSLKGEEINTITTVITEVTQKTNLLALNAAIIAAQAGEHGRSFGVVADEVRALSQETAQSTGAITRIIEELQDYTRESVAHITKTRTLVQEGMVLGEGMDESLGQILSSAGTAMAMTRDIRGATQEVSRSVESVTASIERVGEMSSHISTASREQADGTRNIVHSIEEVKNMTDDMALATDRQKSNTQNIEEAVASVSDMIRRIFDAMEQRREASRKVIEDLRRLKG</sequence>
<evidence type="ECO:0000256" key="2">
    <source>
        <dbReference type="ARBA" id="ARBA00022519"/>
    </source>
</evidence>
<evidence type="ECO:0000313" key="9">
    <source>
        <dbReference type="EMBL" id="TRO82765.1"/>
    </source>
</evidence>
<evidence type="ECO:0000259" key="8">
    <source>
        <dbReference type="PROSITE" id="PS50192"/>
    </source>
</evidence>
<dbReference type="InterPro" id="IPR004089">
    <property type="entry name" value="MCPsignal_dom"/>
</dbReference>
<dbReference type="EMBL" id="VJVV01000003">
    <property type="protein sequence ID" value="TRO82765.1"/>
    <property type="molecule type" value="Genomic_DNA"/>
</dbReference>
<dbReference type="InterPro" id="IPR000727">
    <property type="entry name" value="T_SNARE_dom"/>
</dbReference>
<gene>
    <name evidence="9" type="ORF">FL622_06215</name>
</gene>
<evidence type="ECO:0000313" key="10">
    <source>
        <dbReference type="Proteomes" id="UP000317155"/>
    </source>
</evidence>
<feature type="transmembrane region" description="Helical" evidence="6">
    <location>
        <begin position="61"/>
        <end position="82"/>
    </location>
</feature>
<feature type="domain" description="T-SNARE coiled-coil homology" evidence="8">
    <location>
        <begin position="583"/>
        <end position="645"/>
    </location>
</feature>